<accession>A0ABY4P990</accession>
<evidence type="ECO:0000313" key="4">
    <source>
        <dbReference type="Proteomes" id="UP000831495"/>
    </source>
</evidence>
<sequence length="311" mass="34930">MKKKLLRGFLALTLLLTTLTTSGCSLPGLSSAQGSGNTVRIASLNTTESQIIANIISELIDHETNYQTSIVNNLGSAPLMHQALIRGDADIQAVSYSGTELTTTLNLPPTKNADKATKTVAKTVKKRYNQTLFPTYGFENKFAFMVTQQTAQKDHLQKVSDLNKIADSSTIGVDANWLNRKGDGYKDFTKYYGFEFVKAYPMQIGLVYSALASKKMDVVLGYSTDGRVDSYHLKQLQDDKKFFPPYKCSMLVNNSLLKKDPQLKPILHRLDNKIDVHTMRKLNYQVDDQLLEPQVVAQKFLQENHYFRGDK</sequence>
<dbReference type="Gene3D" id="3.40.190.120">
    <property type="entry name" value="Osmoprotection protein (prox), domain 2"/>
    <property type="match status" value="1"/>
</dbReference>
<keyword evidence="4" id="KW-1185">Reference proteome</keyword>
<feature type="chain" id="PRO_5046407370" evidence="1">
    <location>
        <begin position="24"/>
        <end position="311"/>
    </location>
</feature>
<dbReference type="SUPFAM" id="SSF53850">
    <property type="entry name" value="Periplasmic binding protein-like II"/>
    <property type="match status" value="1"/>
</dbReference>
<dbReference type="InterPro" id="IPR007210">
    <property type="entry name" value="ABC_Gly_betaine_transp_sub-bd"/>
</dbReference>
<evidence type="ECO:0000259" key="2">
    <source>
        <dbReference type="Pfam" id="PF04069"/>
    </source>
</evidence>
<feature type="domain" description="ABC-type glycine betaine transport system substrate-binding" evidence="2">
    <location>
        <begin position="38"/>
        <end position="303"/>
    </location>
</feature>
<dbReference type="Pfam" id="PF04069">
    <property type="entry name" value="OpuAC"/>
    <property type="match status" value="1"/>
</dbReference>
<dbReference type="EMBL" id="CP093366">
    <property type="protein sequence ID" value="UQS82192.1"/>
    <property type="molecule type" value="Genomic_DNA"/>
</dbReference>
<gene>
    <name evidence="3" type="ORF">MOO45_00395</name>
</gene>
<evidence type="ECO:0000313" key="3">
    <source>
        <dbReference type="EMBL" id="UQS82192.1"/>
    </source>
</evidence>
<evidence type="ECO:0000256" key="1">
    <source>
        <dbReference type="SAM" id="SignalP"/>
    </source>
</evidence>
<protein>
    <submittedName>
        <fullName evidence="3">Osmoprotectant ABC transporter substrate-binding protein</fullName>
    </submittedName>
</protein>
<dbReference type="RefSeq" id="WP_249514462.1">
    <property type="nucleotide sequence ID" value="NZ_CP093366.1"/>
</dbReference>
<organism evidence="3 4">
    <name type="scientific">Bombilactobacillus folatiphilus</name>
    <dbReference type="NCBI Taxonomy" id="2923362"/>
    <lineage>
        <taxon>Bacteria</taxon>
        <taxon>Bacillati</taxon>
        <taxon>Bacillota</taxon>
        <taxon>Bacilli</taxon>
        <taxon>Lactobacillales</taxon>
        <taxon>Lactobacillaceae</taxon>
        <taxon>Bombilactobacillus</taxon>
    </lineage>
</organism>
<dbReference type="Gene3D" id="3.40.190.10">
    <property type="entry name" value="Periplasmic binding protein-like II"/>
    <property type="match status" value="1"/>
</dbReference>
<reference evidence="3" key="1">
    <citation type="journal article" date="2022" name="Int. J. Syst. Evol. Microbiol.">
        <title>Apilactobacillus apisilvae sp. nov., Nicolia spurrieriana gen. nov. sp. nov., Bombilactobacillus folatiphilus sp. nov. and Bombilactobacillus thymidiniphilus sp. nov., four new lactic acid bacterial isolates from stingless bees Tetragonula carbonaria and Austroplebeia australis.</title>
        <authorList>
            <person name="Oliphant S.A."/>
            <person name="Watson-Haigh N.S."/>
            <person name="Sumby K.M."/>
            <person name="Gardner J."/>
            <person name="Groom S."/>
            <person name="Jiranek V."/>
        </authorList>
    </citation>
    <scope>NUCLEOTIDE SEQUENCE</scope>
    <source>
        <strain evidence="3">SG4_D2</strain>
    </source>
</reference>
<keyword evidence="1" id="KW-0732">Signal</keyword>
<dbReference type="PROSITE" id="PS51257">
    <property type="entry name" value="PROKAR_LIPOPROTEIN"/>
    <property type="match status" value="1"/>
</dbReference>
<dbReference type="Proteomes" id="UP000831495">
    <property type="component" value="Chromosome"/>
</dbReference>
<name>A0ABY4P990_9LACO</name>
<dbReference type="CDD" id="cd13608">
    <property type="entry name" value="PBP2_OpuCC_like"/>
    <property type="match status" value="1"/>
</dbReference>
<feature type="signal peptide" evidence="1">
    <location>
        <begin position="1"/>
        <end position="23"/>
    </location>
</feature>
<proteinExistence type="predicted"/>